<evidence type="ECO:0000256" key="1">
    <source>
        <dbReference type="SAM" id="SignalP"/>
    </source>
</evidence>
<comment type="caution">
    <text evidence="4">The sequence shown here is derived from an EMBL/GenBank/DDBJ whole genome shotgun (WGS) entry which is preliminary data.</text>
</comment>
<proteinExistence type="predicted"/>
<feature type="signal peptide" evidence="1">
    <location>
        <begin position="1"/>
        <end position="24"/>
    </location>
</feature>
<name>A0A0Q3TNL9_9BACI</name>
<evidence type="ECO:0008006" key="6">
    <source>
        <dbReference type="Google" id="ProtNLM"/>
    </source>
</evidence>
<dbReference type="Proteomes" id="UP000051888">
    <property type="component" value="Unassembled WGS sequence"/>
</dbReference>
<accession>A0A0Q3TNL9</accession>
<sequence>MSIAFAFIFGLLFGVTTSQSEANAATTKANVSQHLYKGLKFLKYPQVSGLTSKSAEKKINASLLGAAKKSYKAYLEVKKQEKEAKGDKNCKDFPSSCHYEYQSLYKVKYNTSGKLSILYTDYQYTGGAHGISAVTSYNYSLSSGKQYKISDILKTKSNFAKVQKYAYKYFSSHEPYSYFVNKVSDVPVNKNTQFYFTKGGIYLIFQEYEVGPYAAGNPTIKIPSSLYK</sequence>
<organism evidence="4 5">
    <name type="scientific">Heyndrickxia shackletonii</name>
    <dbReference type="NCBI Taxonomy" id="157838"/>
    <lineage>
        <taxon>Bacteria</taxon>
        <taxon>Bacillati</taxon>
        <taxon>Bacillota</taxon>
        <taxon>Bacilli</taxon>
        <taxon>Bacillales</taxon>
        <taxon>Bacillaceae</taxon>
        <taxon>Heyndrickxia</taxon>
    </lineage>
</organism>
<evidence type="ECO:0000313" key="5">
    <source>
        <dbReference type="Proteomes" id="UP000051888"/>
    </source>
</evidence>
<dbReference type="Pfam" id="PF11738">
    <property type="entry name" value="DUF3298"/>
    <property type="match status" value="1"/>
</dbReference>
<dbReference type="EMBL" id="LJJC01000004">
    <property type="protein sequence ID" value="KQL55369.1"/>
    <property type="molecule type" value="Genomic_DNA"/>
</dbReference>
<protein>
    <recommendedName>
        <fullName evidence="6">DUF3298/DUF4163 domain-containing protein</fullName>
    </recommendedName>
</protein>
<dbReference type="AlphaFoldDB" id="A0A0Q3TNL9"/>
<reference evidence="4 5" key="1">
    <citation type="submission" date="2015-09" db="EMBL/GenBank/DDBJ databases">
        <title>Genome sequencing project for genomic taxonomy and phylogenomics of Bacillus-like bacteria.</title>
        <authorList>
            <person name="Liu B."/>
            <person name="Wang J."/>
            <person name="Zhu Y."/>
            <person name="Liu G."/>
            <person name="Chen Q."/>
            <person name="Chen Z."/>
            <person name="Lan J."/>
            <person name="Che J."/>
            <person name="Ge C."/>
            <person name="Shi H."/>
            <person name="Pan Z."/>
            <person name="Liu X."/>
        </authorList>
    </citation>
    <scope>NUCLEOTIDE SEQUENCE [LARGE SCALE GENOMIC DNA]</scope>
    <source>
        <strain evidence="4 5">LMG 18435</strain>
    </source>
</reference>
<dbReference type="Pfam" id="PF13739">
    <property type="entry name" value="PdaC"/>
    <property type="match status" value="1"/>
</dbReference>
<dbReference type="InterPro" id="IPR025303">
    <property type="entry name" value="PdaC"/>
</dbReference>
<dbReference type="PATRIC" id="fig|157838.3.peg.1092"/>
<feature type="chain" id="PRO_5006208030" description="DUF3298/DUF4163 domain-containing protein" evidence="1">
    <location>
        <begin position="25"/>
        <end position="228"/>
    </location>
</feature>
<dbReference type="InterPro" id="IPR037126">
    <property type="entry name" value="PdaC/RsiV-like_sf"/>
</dbReference>
<evidence type="ECO:0000259" key="2">
    <source>
        <dbReference type="Pfam" id="PF11738"/>
    </source>
</evidence>
<keyword evidence="5" id="KW-1185">Reference proteome</keyword>
<evidence type="ECO:0000313" key="4">
    <source>
        <dbReference type="EMBL" id="KQL55369.1"/>
    </source>
</evidence>
<feature type="domain" description="Deacetylase PdaC" evidence="3">
    <location>
        <begin position="42"/>
        <end position="131"/>
    </location>
</feature>
<keyword evidence="1" id="KW-0732">Signal</keyword>
<dbReference type="InterPro" id="IPR021729">
    <property type="entry name" value="DUF3298"/>
</dbReference>
<dbReference type="Gene3D" id="3.30.565.40">
    <property type="entry name" value="Fervidobacterium nodosum Rt17-B1 like"/>
    <property type="match status" value="1"/>
</dbReference>
<dbReference type="Gene3D" id="3.90.640.20">
    <property type="entry name" value="Heat-shock cognate protein, ATPase"/>
    <property type="match status" value="1"/>
</dbReference>
<gene>
    <name evidence="4" type="ORF">AN964_04925</name>
</gene>
<evidence type="ECO:0000259" key="3">
    <source>
        <dbReference type="Pfam" id="PF13739"/>
    </source>
</evidence>
<feature type="domain" description="DUF3298" evidence="2">
    <location>
        <begin position="151"/>
        <end position="224"/>
    </location>
</feature>